<dbReference type="Gene3D" id="1.10.3470.10">
    <property type="entry name" value="ABC transporter involved in vitamin B12 uptake, BtuC"/>
    <property type="match status" value="1"/>
</dbReference>
<dbReference type="PANTHER" id="PTHR30472">
    <property type="entry name" value="FERRIC ENTEROBACTIN TRANSPORT SYSTEM PERMEASE PROTEIN"/>
    <property type="match status" value="1"/>
</dbReference>
<dbReference type="Proteomes" id="UP000251123">
    <property type="component" value="Unassembled WGS sequence"/>
</dbReference>
<evidence type="ECO:0000313" key="12">
    <source>
        <dbReference type="Proteomes" id="UP000255099"/>
    </source>
</evidence>
<feature type="transmembrane region" description="Helical" evidence="8">
    <location>
        <begin position="62"/>
        <end position="87"/>
    </location>
</feature>
<evidence type="ECO:0000313" key="9">
    <source>
        <dbReference type="EMBL" id="SQC71201.1"/>
    </source>
</evidence>
<dbReference type="AlphaFoldDB" id="A0A2X3HFV6"/>
<evidence type="ECO:0000313" key="11">
    <source>
        <dbReference type="Proteomes" id="UP000251123"/>
    </source>
</evidence>
<protein>
    <submittedName>
        <fullName evidence="9">ABC transporter permease</fullName>
    </submittedName>
</protein>
<evidence type="ECO:0000256" key="7">
    <source>
        <dbReference type="ARBA" id="ARBA00023136"/>
    </source>
</evidence>
<evidence type="ECO:0000313" key="10">
    <source>
        <dbReference type="EMBL" id="STT47792.1"/>
    </source>
</evidence>
<gene>
    <name evidence="9" type="primary">yfhA_2</name>
    <name evidence="10" type="synonym">yfhA</name>
    <name evidence="9" type="ORF">NCTC9601_06401</name>
    <name evidence="10" type="ORF">NCTC9637_02717</name>
</gene>
<proteinExistence type="inferred from homology"/>
<evidence type="ECO:0000256" key="5">
    <source>
        <dbReference type="ARBA" id="ARBA00022692"/>
    </source>
</evidence>
<comment type="similarity">
    <text evidence="2">Belongs to the binding-protein-dependent transport system permease family. FecCD subfamily.</text>
</comment>
<keyword evidence="4" id="KW-1003">Cell membrane</keyword>
<dbReference type="PANTHER" id="PTHR30472:SF67">
    <property type="entry name" value="PERMEASE OF ABC TRANSPORTER-RELATED"/>
    <property type="match status" value="1"/>
</dbReference>
<feature type="transmembrane region" description="Helical" evidence="8">
    <location>
        <begin position="132"/>
        <end position="149"/>
    </location>
</feature>
<feature type="transmembrane region" description="Helical" evidence="8">
    <location>
        <begin position="99"/>
        <end position="120"/>
    </location>
</feature>
<evidence type="ECO:0000256" key="4">
    <source>
        <dbReference type="ARBA" id="ARBA00022475"/>
    </source>
</evidence>
<dbReference type="EMBL" id="UGLB01000003">
    <property type="protein sequence ID" value="STT47792.1"/>
    <property type="molecule type" value="Genomic_DNA"/>
</dbReference>
<dbReference type="EMBL" id="UASN01000023">
    <property type="protein sequence ID" value="SQC71201.1"/>
    <property type="molecule type" value="Genomic_DNA"/>
</dbReference>
<evidence type="ECO:0000256" key="3">
    <source>
        <dbReference type="ARBA" id="ARBA00022448"/>
    </source>
</evidence>
<dbReference type="Pfam" id="PF01032">
    <property type="entry name" value="FecCD"/>
    <property type="match status" value="1"/>
</dbReference>
<reference evidence="11 12" key="1">
    <citation type="submission" date="2018-06" db="EMBL/GenBank/DDBJ databases">
        <authorList>
            <consortium name="Pathogen Informatics"/>
            <person name="Doyle S."/>
        </authorList>
    </citation>
    <scope>NUCLEOTIDE SEQUENCE [LARGE SCALE GENOMIC DNA]</scope>
    <source>
        <strain evidence="9 11">NCTC9601</strain>
        <strain evidence="10 12">NCTC9637</strain>
    </source>
</reference>
<dbReference type="GO" id="GO:0022857">
    <property type="term" value="F:transmembrane transporter activity"/>
    <property type="evidence" value="ECO:0007669"/>
    <property type="project" value="InterPro"/>
</dbReference>
<name>A0A2X3HFV6_KLEPN</name>
<dbReference type="InterPro" id="IPR000522">
    <property type="entry name" value="ABC_transptr_permease_BtuC"/>
</dbReference>
<dbReference type="GO" id="GO:0005886">
    <property type="term" value="C:plasma membrane"/>
    <property type="evidence" value="ECO:0007669"/>
    <property type="project" value="UniProtKB-SubCell"/>
</dbReference>
<dbReference type="InterPro" id="IPR037294">
    <property type="entry name" value="ABC_BtuC-like"/>
</dbReference>
<organism evidence="9 11">
    <name type="scientific">Klebsiella pneumoniae</name>
    <dbReference type="NCBI Taxonomy" id="573"/>
    <lineage>
        <taxon>Bacteria</taxon>
        <taxon>Pseudomonadati</taxon>
        <taxon>Pseudomonadota</taxon>
        <taxon>Gammaproteobacteria</taxon>
        <taxon>Enterobacterales</taxon>
        <taxon>Enterobacteriaceae</taxon>
        <taxon>Klebsiella/Raoultella group</taxon>
        <taxon>Klebsiella</taxon>
        <taxon>Klebsiella pneumoniae complex</taxon>
    </lineage>
</organism>
<evidence type="ECO:0000256" key="1">
    <source>
        <dbReference type="ARBA" id="ARBA00004651"/>
    </source>
</evidence>
<feature type="transmembrane region" description="Helical" evidence="8">
    <location>
        <begin position="12"/>
        <end position="33"/>
    </location>
</feature>
<sequence>MLFWSLGGLGLATWNNLPFAVFSLVLLFAFVLLRWRSLDGVLAGEQTALSLGINVSRLRIEIFLCCALATSLMVALTGVIGFVGLMVPHLCRHFAGVKHLLLLPLCGVWGAILLCGGDIVSRTILAPQELPIGIITAGIGGLFIIMLLARNSSRNTAC</sequence>
<keyword evidence="7 8" id="KW-0472">Membrane</keyword>
<dbReference type="GO" id="GO:0033214">
    <property type="term" value="P:siderophore-iron import into cell"/>
    <property type="evidence" value="ECO:0007669"/>
    <property type="project" value="TreeGrafter"/>
</dbReference>
<dbReference type="Proteomes" id="UP000255099">
    <property type="component" value="Unassembled WGS sequence"/>
</dbReference>
<accession>A0A2X3HFV6</accession>
<evidence type="ECO:0000256" key="8">
    <source>
        <dbReference type="SAM" id="Phobius"/>
    </source>
</evidence>
<evidence type="ECO:0000256" key="2">
    <source>
        <dbReference type="ARBA" id="ARBA00007935"/>
    </source>
</evidence>
<evidence type="ECO:0000256" key="6">
    <source>
        <dbReference type="ARBA" id="ARBA00022989"/>
    </source>
</evidence>
<dbReference type="SUPFAM" id="SSF81345">
    <property type="entry name" value="ABC transporter involved in vitamin B12 uptake, BtuC"/>
    <property type="match status" value="1"/>
</dbReference>
<keyword evidence="6 8" id="KW-1133">Transmembrane helix</keyword>
<comment type="subcellular location">
    <subcellularLocation>
        <location evidence="1">Cell membrane</location>
        <topology evidence="1">Multi-pass membrane protein</topology>
    </subcellularLocation>
</comment>
<keyword evidence="5 8" id="KW-0812">Transmembrane</keyword>
<keyword evidence="3" id="KW-0813">Transport</keyword>